<dbReference type="NCBIfam" id="TIGR04418">
    <property type="entry name" value="PriB_gamma"/>
    <property type="match status" value="1"/>
</dbReference>
<gene>
    <name evidence="4 5" type="primary">priB</name>
    <name evidence="5" type="ORF">ABS311_19780</name>
</gene>
<dbReference type="InterPro" id="IPR023646">
    <property type="entry name" value="Prisomal_replication_PriB"/>
</dbReference>
<keyword evidence="1 4" id="KW-0639">Primosome</keyword>
<keyword evidence="2 4" id="KW-0235">DNA replication</keyword>
<dbReference type="Gene3D" id="2.40.50.140">
    <property type="entry name" value="Nucleic acid-binding proteins"/>
    <property type="match status" value="1"/>
</dbReference>
<comment type="caution">
    <text evidence="5">The sequence shown here is derived from an EMBL/GenBank/DDBJ whole genome shotgun (WGS) entry which is preliminary data.</text>
</comment>
<evidence type="ECO:0000256" key="1">
    <source>
        <dbReference type="ARBA" id="ARBA00022515"/>
    </source>
</evidence>
<accession>A0ABV1RN89</accession>
<evidence type="ECO:0000256" key="3">
    <source>
        <dbReference type="ARBA" id="ARBA00023125"/>
    </source>
</evidence>
<dbReference type="Pfam" id="PF22657">
    <property type="entry name" value="SSB_1"/>
    <property type="match status" value="1"/>
</dbReference>
<dbReference type="HAMAP" id="MF_00720">
    <property type="entry name" value="PriB"/>
    <property type="match status" value="1"/>
</dbReference>
<dbReference type="PIRSF" id="PIRSF003135">
    <property type="entry name" value="Primosomal_n"/>
    <property type="match status" value="1"/>
</dbReference>
<comment type="similarity">
    <text evidence="4">Belongs to the PriB family.</text>
</comment>
<dbReference type="SUPFAM" id="SSF50249">
    <property type="entry name" value="Nucleic acid-binding proteins"/>
    <property type="match status" value="1"/>
</dbReference>
<evidence type="ECO:0000313" key="6">
    <source>
        <dbReference type="Proteomes" id="UP001467690"/>
    </source>
</evidence>
<dbReference type="RefSeq" id="WP_143871262.1">
    <property type="nucleotide sequence ID" value="NZ_CP041660.1"/>
</dbReference>
<dbReference type="EMBL" id="JBELOE010000284">
    <property type="protein sequence ID" value="MER2494122.1"/>
    <property type="molecule type" value="Genomic_DNA"/>
</dbReference>
<comment type="subunit">
    <text evidence="4">Homodimer. Interacts with PriA and DnaT. Component of the replication restart primosome. Primosome assembly occurs via a 'hand-off' mechanism. PriA binds to replication forks, subsequently PriB then DnaT bind; DnaT then displaces ssDNA to generate the helicase loading substrate.</text>
</comment>
<dbReference type="InterPro" id="IPR000424">
    <property type="entry name" value="Primosome_PriB/ssb"/>
</dbReference>
<evidence type="ECO:0000313" key="5">
    <source>
        <dbReference type="EMBL" id="MER2494122.1"/>
    </source>
</evidence>
<comment type="function">
    <text evidence="4">Involved in the restart of stalled replication forks, which reloads the replicative helicase on sites other than the origin of replication; the PriA-PriB pathway is the major replication restart pathway. During primosome assembly it facilitates complex formation between PriA and DnaT on DNA; stabilizes PriA on DNA. Stimulates the DNA unwinding activity of PriA helicase.</text>
</comment>
<dbReference type="PROSITE" id="PS50935">
    <property type="entry name" value="SSB"/>
    <property type="match status" value="1"/>
</dbReference>
<sequence>MFENSLIIAGKIVKPPVRSISPAGVPHCHFVLEHVSQQYEAQMPRRVWCRIKVVASGLAMQQQTEILQSESNIRVHGFIQRQESANGIAQLVLHAQNIEKLD</sequence>
<evidence type="ECO:0000256" key="4">
    <source>
        <dbReference type="HAMAP-Rule" id="MF_00720"/>
    </source>
</evidence>
<dbReference type="Proteomes" id="UP001467690">
    <property type="component" value="Unassembled WGS sequence"/>
</dbReference>
<keyword evidence="3 4" id="KW-0238">DNA-binding</keyword>
<reference evidence="5 6" key="1">
    <citation type="submission" date="2024-06" db="EMBL/GenBank/DDBJ databases">
        <authorList>
            <person name="Chen R.Y."/>
        </authorList>
    </citation>
    <scope>NUCLEOTIDE SEQUENCE [LARGE SCALE GENOMIC DNA]</scope>
    <source>
        <strain evidence="5 6">D2</strain>
    </source>
</reference>
<name>A0ABV1RN89_9ALTE</name>
<evidence type="ECO:0000256" key="2">
    <source>
        <dbReference type="ARBA" id="ARBA00022705"/>
    </source>
</evidence>
<protein>
    <recommendedName>
        <fullName evidence="4">Replication restart protein PriB</fullName>
    </recommendedName>
</protein>
<organism evidence="5 6">
    <name type="scientific">Catenovulum sediminis</name>
    <dbReference type="NCBI Taxonomy" id="1740262"/>
    <lineage>
        <taxon>Bacteria</taxon>
        <taxon>Pseudomonadati</taxon>
        <taxon>Pseudomonadota</taxon>
        <taxon>Gammaproteobacteria</taxon>
        <taxon>Alteromonadales</taxon>
        <taxon>Alteromonadaceae</taxon>
        <taxon>Catenovulum</taxon>
    </lineage>
</organism>
<keyword evidence="6" id="KW-1185">Reference proteome</keyword>
<dbReference type="InterPro" id="IPR012340">
    <property type="entry name" value="NA-bd_OB-fold"/>
</dbReference>
<proteinExistence type="inferred from homology"/>